<protein>
    <recommendedName>
        <fullName evidence="8">CDC20/Fizzy WD40 domain-containing protein</fullName>
    </recommendedName>
</protein>
<comment type="similarity">
    <text evidence="1">Belongs to the WD repeat CDC20/Fizzy family.</text>
</comment>
<gene>
    <name evidence="9" type="ORF">SPRG_18828</name>
</gene>
<dbReference type="GO" id="GO:1990757">
    <property type="term" value="F:ubiquitin ligase activator activity"/>
    <property type="evidence" value="ECO:0007669"/>
    <property type="project" value="TreeGrafter"/>
</dbReference>
<keyword evidence="4" id="KW-0677">Repeat</keyword>
<feature type="domain" description="CDC20/Fizzy WD40" evidence="8">
    <location>
        <begin position="104"/>
        <end position="394"/>
    </location>
</feature>
<keyword evidence="6" id="KW-0131">Cell cycle</keyword>
<evidence type="ECO:0000256" key="1">
    <source>
        <dbReference type="ARBA" id="ARBA00006445"/>
    </source>
</evidence>
<evidence type="ECO:0000256" key="5">
    <source>
        <dbReference type="ARBA" id="ARBA00022776"/>
    </source>
</evidence>
<dbReference type="STRING" id="695850.A0A067DAP0"/>
<dbReference type="OMA" id="FPLHTIR"/>
<dbReference type="RefSeq" id="XP_012194044.1">
    <property type="nucleotide sequence ID" value="XM_012338654.1"/>
</dbReference>
<keyword evidence="10" id="KW-1185">Reference proteome</keyword>
<evidence type="ECO:0000256" key="3">
    <source>
        <dbReference type="ARBA" id="ARBA00022618"/>
    </source>
</evidence>
<dbReference type="InterPro" id="IPR015943">
    <property type="entry name" value="WD40/YVTN_repeat-like_dom_sf"/>
</dbReference>
<name>A0A067DAP0_SAPPC</name>
<evidence type="ECO:0000256" key="4">
    <source>
        <dbReference type="ARBA" id="ARBA00022737"/>
    </source>
</evidence>
<dbReference type="InterPro" id="IPR033010">
    <property type="entry name" value="Cdc20/Fizzy"/>
</dbReference>
<dbReference type="GO" id="GO:0010997">
    <property type="term" value="F:anaphase-promoting complex binding"/>
    <property type="evidence" value="ECO:0007669"/>
    <property type="project" value="InterPro"/>
</dbReference>
<dbReference type="InterPro" id="IPR036322">
    <property type="entry name" value="WD40_repeat_dom_sf"/>
</dbReference>
<dbReference type="EMBL" id="KK583189">
    <property type="protein sequence ID" value="KDO35666.1"/>
    <property type="molecule type" value="Genomic_DNA"/>
</dbReference>
<dbReference type="SUPFAM" id="SSF50978">
    <property type="entry name" value="WD40 repeat-like"/>
    <property type="match status" value="1"/>
</dbReference>
<dbReference type="SMART" id="SM00320">
    <property type="entry name" value="WD40"/>
    <property type="match status" value="5"/>
</dbReference>
<dbReference type="PROSITE" id="PS50082">
    <property type="entry name" value="WD_REPEATS_2"/>
    <property type="match status" value="1"/>
</dbReference>
<evidence type="ECO:0000313" key="10">
    <source>
        <dbReference type="Proteomes" id="UP000030745"/>
    </source>
</evidence>
<dbReference type="InterPro" id="IPR056150">
    <property type="entry name" value="WD40_CDC20-Fz"/>
</dbReference>
<dbReference type="AlphaFoldDB" id="A0A067DAP0"/>
<sequence length="423" mass="45891">MRPTGGRATTRKRKVYDRFIPDRGATNMEISALNLEDDLSGHTTPFHAALGKAVLDEYSVATVPIIEFRKRNKGLSPWRLPRALGDPSASLPSSPVIYRPKKSLDAPNLLDDYYTNALTWVSAETFAVALGPAVYLYNTRTNSISELTTLRGDAVAATSLLHLPPGDLAIGTSRGHTEIWDVAAERVKVRYRSHNFRVGSLASVESILTSGSMDSKIIHHDTRMDRCRPLATLGAISESDGTYLASGASDHLVCIWKKDFNSRRQFPLHTIRDHCAAVKALGWRPLGPSAVLATGGGRSDRTIKQWRISVDACTLLRSTDAGAQVTGLLWSLPQHHAHDELLASQGGDVVAYSAASMAPSAKYVGDAVRVLNMAQSPTGGLLVTSGAHEVVQLWDGRPRLKFGTARRRKTAPSSSLLDVGQIR</sequence>
<dbReference type="GO" id="GO:0051301">
    <property type="term" value="P:cell division"/>
    <property type="evidence" value="ECO:0007669"/>
    <property type="project" value="UniProtKB-KW"/>
</dbReference>
<dbReference type="GO" id="GO:1905786">
    <property type="term" value="P:positive regulation of anaphase-promoting complex-dependent catabolic process"/>
    <property type="evidence" value="ECO:0007669"/>
    <property type="project" value="TreeGrafter"/>
</dbReference>
<dbReference type="KEGG" id="spar:SPRG_18828"/>
<feature type="repeat" description="WD" evidence="7">
    <location>
        <begin position="363"/>
        <end position="395"/>
    </location>
</feature>
<dbReference type="PANTHER" id="PTHR19918:SF8">
    <property type="entry name" value="FI02843P"/>
    <property type="match status" value="1"/>
</dbReference>
<evidence type="ECO:0000256" key="7">
    <source>
        <dbReference type="PROSITE-ProRule" id="PRU00221"/>
    </source>
</evidence>
<dbReference type="GO" id="GO:0031145">
    <property type="term" value="P:anaphase-promoting complex-dependent catabolic process"/>
    <property type="evidence" value="ECO:0007669"/>
    <property type="project" value="TreeGrafter"/>
</dbReference>
<proteinExistence type="inferred from homology"/>
<keyword evidence="3" id="KW-0132">Cell division</keyword>
<dbReference type="GeneID" id="24140324"/>
<dbReference type="Proteomes" id="UP000030745">
    <property type="component" value="Unassembled WGS sequence"/>
</dbReference>
<dbReference type="VEuPathDB" id="FungiDB:SPRG_18828"/>
<dbReference type="Gene3D" id="2.130.10.10">
    <property type="entry name" value="YVTN repeat-like/Quinoprotein amine dehydrogenase"/>
    <property type="match status" value="1"/>
</dbReference>
<dbReference type="PANTHER" id="PTHR19918">
    <property type="entry name" value="CELL DIVISION CYCLE 20 CDC20 FIZZY -RELATED"/>
    <property type="match status" value="1"/>
</dbReference>
<evidence type="ECO:0000256" key="2">
    <source>
        <dbReference type="ARBA" id="ARBA00022574"/>
    </source>
</evidence>
<evidence type="ECO:0000256" key="6">
    <source>
        <dbReference type="ARBA" id="ARBA00023306"/>
    </source>
</evidence>
<evidence type="ECO:0000259" key="8">
    <source>
        <dbReference type="Pfam" id="PF24807"/>
    </source>
</evidence>
<dbReference type="OrthoDB" id="10263272at2759"/>
<dbReference type="Pfam" id="PF24807">
    <property type="entry name" value="WD40_CDC20-Fz"/>
    <property type="match status" value="1"/>
</dbReference>
<organism evidence="9 10">
    <name type="scientific">Saprolegnia parasitica (strain CBS 223.65)</name>
    <dbReference type="NCBI Taxonomy" id="695850"/>
    <lineage>
        <taxon>Eukaryota</taxon>
        <taxon>Sar</taxon>
        <taxon>Stramenopiles</taxon>
        <taxon>Oomycota</taxon>
        <taxon>Saprolegniomycetes</taxon>
        <taxon>Saprolegniales</taxon>
        <taxon>Saprolegniaceae</taxon>
        <taxon>Saprolegnia</taxon>
    </lineage>
</organism>
<dbReference type="InterPro" id="IPR001680">
    <property type="entry name" value="WD40_rpt"/>
</dbReference>
<keyword evidence="5" id="KW-0498">Mitosis</keyword>
<evidence type="ECO:0000313" key="9">
    <source>
        <dbReference type="EMBL" id="KDO35666.1"/>
    </source>
</evidence>
<accession>A0A067DAP0</accession>
<reference evidence="9 10" key="1">
    <citation type="journal article" date="2013" name="PLoS Genet.">
        <title>Distinctive expansion of potential virulence genes in the genome of the oomycete fish pathogen Saprolegnia parasitica.</title>
        <authorList>
            <person name="Jiang R.H."/>
            <person name="de Bruijn I."/>
            <person name="Haas B.J."/>
            <person name="Belmonte R."/>
            <person name="Lobach L."/>
            <person name="Christie J."/>
            <person name="van den Ackerveken G."/>
            <person name="Bottin A."/>
            <person name="Bulone V."/>
            <person name="Diaz-Moreno S.M."/>
            <person name="Dumas B."/>
            <person name="Fan L."/>
            <person name="Gaulin E."/>
            <person name="Govers F."/>
            <person name="Grenville-Briggs L.J."/>
            <person name="Horner N.R."/>
            <person name="Levin J.Z."/>
            <person name="Mammella M."/>
            <person name="Meijer H.J."/>
            <person name="Morris P."/>
            <person name="Nusbaum C."/>
            <person name="Oome S."/>
            <person name="Phillips A.J."/>
            <person name="van Rooyen D."/>
            <person name="Rzeszutek E."/>
            <person name="Saraiva M."/>
            <person name="Secombes C.J."/>
            <person name="Seidl M.F."/>
            <person name="Snel B."/>
            <person name="Stassen J.H."/>
            <person name="Sykes S."/>
            <person name="Tripathy S."/>
            <person name="van den Berg H."/>
            <person name="Vega-Arreguin J.C."/>
            <person name="Wawra S."/>
            <person name="Young S.K."/>
            <person name="Zeng Q."/>
            <person name="Dieguez-Uribeondo J."/>
            <person name="Russ C."/>
            <person name="Tyler B.M."/>
            <person name="van West P."/>
        </authorList>
    </citation>
    <scope>NUCLEOTIDE SEQUENCE [LARGE SCALE GENOMIC DNA]</scope>
    <source>
        <strain evidence="9 10">CBS 223.65</strain>
    </source>
</reference>
<dbReference type="GO" id="GO:0005680">
    <property type="term" value="C:anaphase-promoting complex"/>
    <property type="evidence" value="ECO:0007669"/>
    <property type="project" value="TreeGrafter"/>
</dbReference>
<keyword evidence="2 7" id="KW-0853">WD repeat</keyword>